<dbReference type="GO" id="GO:0009507">
    <property type="term" value="C:chloroplast"/>
    <property type="evidence" value="ECO:0007669"/>
    <property type="project" value="UniProtKB-SubCell"/>
</dbReference>
<evidence type="ECO:0000313" key="10">
    <source>
        <dbReference type="EMBL" id="KAK6920388.1"/>
    </source>
</evidence>
<dbReference type="AlphaFoldDB" id="A0AAN8Z4I1"/>
<evidence type="ECO:0000256" key="4">
    <source>
        <dbReference type="ARBA" id="ARBA00022640"/>
    </source>
</evidence>
<evidence type="ECO:0000313" key="11">
    <source>
        <dbReference type="Proteomes" id="UP001370490"/>
    </source>
</evidence>
<evidence type="ECO:0000256" key="6">
    <source>
        <dbReference type="ARBA" id="ARBA00022946"/>
    </source>
</evidence>
<comment type="subcellular location">
    <subcellularLocation>
        <location evidence="1">Plastid</location>
        <location evidence="1">Chloroplast</location>
    </subcellularLocation>
</comment>
<dbReference type="PANTHER" id="PTHR31403:SF54">
    <property type="entry name" value="PHOSPHOLIPASE A(1) DAD1, CHLOROPLASTIC"/>
    <property type="match status" value="1"/>
</dbReference>
<keyword evidence="7" id="KW-0442">Lipid degradation</keyword>
<evidence type="ECO:0000259" key="9">
    <source>
        <dbReference type="Pfam" id="PF01764"/>
    </source>
</evidence>
<keyword evidence="6" id="KW-0809">Transit peptide</keyword>
<dbReference type="InterPro" id="IPR002921">
    <property type="entry name" value="Fungal_lipase-type"/>
</dbReference>
<sequence length="420" mass="47365">MKLASSTKIVHYHRLLYASSSRLDCTSTKQEMGFNNHVNLNIKKTKLKSDMNLRFNKHCRSTSSTSVQLRKRWMEYQGIGDWNGLLNPLDDNLRGEILRYGQFVEAAYKGFDFNTSSPSYATCRYPKTALLNECGLEESGYKMTKNLRATSAIELPRWTNLKVPQSSWIGYVAVCQNNAEIARLGRRDVVIAYRGTATCLEWLEILRATLTHFPGSANVPAGHGGPMVETGFLSLYTSKARTGPSLQDMVRDEILRILQTYGEEPLSLTIVGHSLGAALAILTAYDIRKMFGKRAPMVTVISFGGPRVGNSSFRRCLEKRGVKILRIVNTNDLITKVPGFVTDEAENDVEEDKVGYGGWAKFRDWIRKRVDMRRWVYAELGQELRLCSRDSPSYMINPVEIATCHDLRTYLNLVNGFGSS</sequence>
<evidence type="ECO:0000256" key="1">
    <source>
        <dbReference type="ARBA" id="ARBA00004229"/>
    </source>
</evidence>
<dbReference type="Proteomes" id="UP001370490">
    <property type="component" value="Unassembled WGS sequence"/>
</dbReference>
<dbReference type="PANTHER" id="PTHR31403">
    <property type="entry name" value="PHOSPHOLIPASE A1-IBETA2, CHLOROPLASTIC"/>
    <property type="match status" value="1"/>
</dbReference>
<keyword evidence="5" id="KW-0378">Hydrolase</keyword>
<evidence type="ECO:0000256" key="7">
    <source>
        <dbReference type="ARBA" id="ARBA00022963"/>
    </source>
</evidence>
<dbReference type="EMBL" id="JBAMMX010000021">
    <property type="protein sequence ID" value="KAK6920388.1"/>
    <property type="molecule type" value="Genomic_DNA"/>
</dbReference>
<evidence type="ECO:0000256" key="5">
    <source>
        <dbReference type="ARBA" id="ARBA00022801"/>
    </source>
</evidence>
<name>A0AAN8Z4I1_9MAGN</name>
<dbReference type="Gene3D" id="3.40.50.1820">
    <property type="entry name" value="alpha/beta hydrolase"/>
    <property type="match status" value="1"/>
</dbReference>
<comment type="caution">
    <text evidence="10">The sequence shown here is derived from an EMBL/GenBank/DDBJ whole genome shotgun (WGS) entry which is preliminary data.</text>
</comment>
<dbReference type="GO" id="GO:0016042">
    <property type="term" value="P:lipid catabolic process"/>
    <property type="evidence" value="ECO:0007669"/>
    <property type="project" value="UniProtKB-KW"/>
</dbReference>
<keyword evidence="3" id="KW-0150">Chloroplast</keyword>
<reference evidence="10 11" key="1">
    <citation type="submission" date="2023-12" db="EMBL/GenBank/DDBJ databases">
        <title>A high-quality genome assembly for Dillenia turbinata (Dilleniales).</title>
        <authorList>
            <person name="Chanderbali A."/>
        </authorList>
    </citation>
    <scope>NUCLEOTIDE SEQUENCE [LARGE SCALE GENOMIC DNA]</scope>
    <source>
        <strain evidence="10">LSX21</strain>
        <tissue evidence="10">Leaf</tissue>
    </source>
</reference>
<feature type="domain" description="Fungal lipase-type" evidence="9">
    <location>
        <begin position="190"/>
        <end position="340"/>
    </location>
</feature>
<keyword evidence="4" id="KW-0934">Plastid</keyword>
<keyword evidence="8" id="KW-0443">Lipid metabolism</keyword>
<dbReference type="CDD" id="cd00519">
    <property type="entry name" value="Lipase_3"/>
    <property type="match status" value="1"/>
</dbReference>
<protein>
    <submittedName>
        <fullName evidence="10">Fungal lipase-like domain</fullName>
    </submittedName>
</protein>
<evidence type="ECO:0000256" key="3">
    <source>
        <dbReference type="ARBA" id="ARBA00022528"/>
    </source>
</evidence>
<dbReference type="GO" id="GO:0008970">
    <property type="term" value="F:phospholipase A1 activity"/>
    <property type="evidence" value="ECO:0007669"/>
    <property type="project" value="UniProtKB-ARBA"/>
</dbReference>
<organism evidence="10 11">
    <name type="scientific">Dillenia turbinata</name>
    <dbReference type="NCBI Taxonomy" id="194707"/>
    <lineage>
        <taxon>Eukaryota</taxon>
        <taxon>Viridiplantae</taxon>
        <taxon>Streptophyta</taxon>
        <taxon>Embryophyta</taxon>
        <taxon>Tracheophyta</taxon>
        <taxon>Spermatophyta</taxon>
        <taxon>Magnoliopsida</taxon>
        <taxon>eudicotyledons</taxon>
        <taxon>Gunneridae</taxon>
        <taxon>Pentapetalae</taxon>
        <taxon>Dilleniales</taxon>
        <taxon>Dilleniaceae</taxon>
        <taxon>Dillenia</taxon>
    </lineage>
</organism>
<comment type="similarity">
    <text evidence="2">Belongs to the AB hydrolase superfamily. Lipase family.</text>
</comment>
<evidence type="ECO:0000256" key="2">
    <source>
        <dbReference type="ARBA" id="ARBA00010701"/>
    </source>
</evidence>
<dbReference type="Pfam" id="PF01764">
    <property type="entry name" value="Lipase_3"/>
    <property type="match status" value="1"/>
</dbReference>
<gene>
    <name evidence="10" type="ORF">RJ641_016292</name>
</gene>
<dbReference type="GO" id="GO:0047714">
    <property type="term" value="F:galactolipase activity"/>
    <property type="evidence" value="ECO:0007669"/>
    <property type="project" value="UniProtKB-ARBA"/>
</dbReference>
<proteinExistence type="inferred from homology"/>
<evidence type="ECO:0000256" key="8">
    <source>
        <dbReference type="ARBA" id="ARBA00023098"/>
    </source>
</evidence>
<dbReference type="InterPro" id="IPR029058">
    <property type="entry name" value="AB_hydrolase_fold"/>
</dbReference>
<keyword evidence="11" id="KW-1185">Reference proteome</keyword>
<accession>A0AAN8Z4I1</accession>
<dbReference type="SUPFAM" id="SSF53474">
    <property type="entry name" value="alpha/beta-Hydrolases"/>
    <property type="match status" value="1"/>
</dbReference>